<feature type="transmembrane region" description="Helical" evidence="6">
    <location>
        <begin position="62"/>
        <end position="81"/>
    </location>
</feature>
<evidence type="ECO:0000256" key="3">
    <source>
        <dbReference type="ARBA" id="ARBA00022692"/>
    </source>
</evidence>
<dbReference type="InterPro" id="IPR005226">
    <property type="entry name" value="UPF0014_fam"/>
</dbReference>
<evidence type="ECO:0000256" key="4">
    <source>
        <dbReference type="ARBA" id="ARBA00022989"/>
    </source>
</evidence>
<feature type="transmembrane region" description="Helical" evidence="6">
    <location>
        <begin position="118"/>
        <end position="139"/>
    </location>
</feature>
<accession>A0A0C9X4J6</accession>
<proteinExistence type="inferred from homology"/>
<dbReference type="Pfam" id="PF03649">
    <property type="entry name" value="UPF0014"/>
    <property type="match status" value="1"/>
</dbReference>
<dbReference type="Proteomes" id="UP000054477">
    <property type="component" value="Unassembled WGS sequence"/>
</dbReference>
<comment type="subcellular location">
    <subcellularLocation>
        <location evidence="1">Membrane</location>
        <topology evidence="1">Multi-pass membrane protein</topology>
    </subcellularLocation>
</comment>
<sequence length="329" mass="36294">MHSAQLTLTNLTTWQVGGIEEPTNGQADLSWTNVAMAMTFIVFNVGVSTVCRLGVGVSLMVAALRCVGQLAVVATLLQKVFETRNPWLVALISFILNFLGTFETVINKSQRRFKHMFPAVLFAMLGSTIPISILGTKFAMSVDPFWTPIQYIPIVGMLCGATITGVVVSVSYLLKELRENRDKVEIFLAFGATRMEACRPIIIEALRLALTPSINSMSVLGIIAIPGMMTGAILGGSSVQQAAKLQMIIMFMITASTTLASFFITFAVILVVVDAEHRIRSDRIYDGKHGIYTLQEWSFTKIWENLRCMFQGRKNEANRRELEQGSLLG</sequence>
<organism evidence="7 8">
    <name type="scientific">Laccaria amethystina LaAM-08-1</name>
    <dbReference type="NCBI Taxonomy" id="1095629"/>
    <lineage>
        <taxon>Eukaryota</taxon>
        <taxon>Fungi</taxon>
        <taxon>Dikarya</taxon>
        <taxon>Basidiomycota</taxon>
        <taxon>Agaricomycotina</taxon>
        <taxon>Agaricomycetes</taxon>
        <taxon>Agaricomycetidae</taxon>
        <taxon>Agaricales</taxon>
        <taxon>Agaricineae</taxon>
        <taxon>Hydnangiaceae</taxon>
        <taxon>Laccaria</taxon>
    </lineage>
</organism>
<evidence type="ECO:0000256" key="5">
    <source>
        <dbReference type="ARBA" id="ARBA00023136"/>
    </source>
</evidence>
<dbReference type="PANTHER" id="PTHR30028">
    <property type="entry name" value="UPF0014 INNER MEMBRANE PROTEIN YBBM-RELATED"/>
    <property type="match status" value="1"/>
</dbReference>
<feature type="transmembrane region" description="Helical" evidence="6">
    <location>
        <begin position="217"/>
        <end position="236"/>
    </location>
</feature>
<evidence type="ECO:0000313" key="8">
    <source>
        <dbReference type="Proteomes" id="UP000054477"/>
    </source>
</evidence>
<dbReference type="PANTHER" id="PTHR30028:SF0">
    <property type="entry name" value="PROTEIN ALUMINUM SENSITIVE 3"/>
    <property type="match status" value="1"/>
</dbReference>
<feature type="transmembrane region" description="Helical" evidence="6">
    <location>
        <begin position="248"/>
        <end position="273"/>
    </location>
</feature>
<dbReference type="HOGENOM" id="CLU_076147_0_0_1"/>
<evidence type="ECO:0000313" key="7">
    <source>
        <dbReference type="EMBL" id="KIJ99945.1"/>
    </source>
</evidence>
<feature type="transmembrane region" description="Helical" evidence="6">
    <location>
        <begin position="87"/>
        <end position="106"/>
    </location>
</feature>
<gene>
    <name evidence="7" type="ORF">K443DRAFT_153873</name>
</gene>
<dbReference type="AlphaFoldDB" id="A0A0C9X4J6"/>
<evidence type="ECO:0000256" key="6">
    <source>
        <dbReference type="SAM" id="Phobius"/>
    </source>
</evidence>
<dbReference type="OrthoDB" id="432685at2759"/>
<dbReference type="EMBL" id="KN838635">
    <property type="protein sequence ID" value="KIJ99945.1"/>
    <property type="molecule type" value="Genomic_DNA"/>
</dbReference>
<dbReference type="GO" id="GO:0005886">
    <property type="term" value="C:plasma membrane"/>
    <property type="evidence" value="ECO:0007669"/>
    <property type="project" value="TreeGrafter"/>
</dbReference>
<feature type="transmembrane region" description="Helical" evidence="6">
    <location>
        <begin position="151"/>
        <end position="174"/>
    </location>
</feature>
<keyword evidence="4 6" id="KW-1133">Transmembrane helix</keyword>
<keyword evidence="8" id="KW-1185">Reference proteome</keyword>
<keyword evidence="3 6" id="KW-0812">Transmembrane</keyword>
<reference evidence="7 8" key="1">
    <citation type="submission" date="2014-04" db="EMBL/GenBank/DDBJ databases">
        <authorList>
            <consortium name="DOE Joint Genome Institute"/>
            <person name="Kuo A."/>
            <person name="Kohler A."/>
            <person name="Nagy L.G."/>
            <person name="Floudas D."/>
            <person name="Copeland A."/>
            <person name="Barry K.W."/>
            <person name="Cichocki N."/>
            <person name="Veneault-Fourrey C."/>
            <person name="LaButti K."/>
            <person name="Lindquist E.A."/>
            <person name="Lipzen A."/>
            <person name="Lundell T."/>
            <person name="Morin E."/>
            <person name="Murat C."/>
            <person name="Sun H."/>
            <person name="Tunlid A."/>
            <person name="Henrissat B."/>
            <person name="Grigoriev I.V."/>
            <person name="Hibbett D.S."/>
            <person name="Martin F."/>
            <person name="Nordberg H.P."/>
            <person name="Cantor M.N."/>
            <person name="Hua S.X."/>
        </authorList>
    </citation>
    <scope>NUCLEOTIDE SEQUENCE [LARGE SCALE GENOMIC DNA]</scope>
    <source>
        <strain evidence="7 8">LaAM-08-1</strain>
    </source>
</reference>
<keyword evidence="5 6" id="KW-0472">Membrane</keyword>
<name>A0A0C9X4J6_9AGAR</name>
<feature type="transmembrane region" description="Helical" evidence="6">
    <location>
        <begin position="34"/>
        <end position="55"/>
    </location>
</feature>
<evidence type="ECO:0000256" key="2">
    <source>
        <dbReference type="ARBA" id="ARBA00005268"/>
    </source>
</evidence>
<reference evidence="8" key="2">
    <citation type="submission" date="2015-01" db="EMBL/GenBank/DDBJ databases">
        <title>Evolutionary Origins and Diversification of the Mycorrhizal Mutualists.</title>
        <authorList>
            <consortium name="DOE Joint Genome Institute"/>
            <consortium name="Mycorrhizal Genomics Consortium"/>
            <person name="Kohler A."/>
            <person name="Kuo A."/>
            <person name="Nagy L.G."/>
            <person name="Floudas D."/>
            <person name="Copeland A."/>
            <person name="Barry K.W."/>
            <person name="Cichocki N."/>
            <person name="Veneault-Fourrey C."/>
            <person name="LaButti K."/>
            <person name="Lindquist E.A."/>
            <person name="Lipzen A."/>
            <person name="Lundell T."/>
            <person name="Morin E."/>
            <person name="Murat C."/>
            <person name="Riley R."/>
            <person name="Ohm R."/>
            <person name="Sun H."/>
            <person name="Tunlid A."/>
            <person name="Henrissat B."/>
            <person name="Grigoriev I.V."/>
            <person name="Hibbett D.S."/>
            <person name="Martin F."/>
        </authorList>
    </citation>
    <scope>NUCLEOTIDE SEQUENCE [LARGE SCALE GENOMIC DNA]</scope>
    <source>
        <strain evidence="8">LaAM-08-1</strain>
    </source>
</reference>
<evidence type="ECO:0000256" key="1">
    <source>
        <dbReference type="ARBA" id="ARBA00004141"/>
    </source>
</evidence>
<comment type="similarity">
    <text evidence="2">Belongs to the UPF0014 family.</text>
</comment>
<protein>
    <submittedName>
        <fullName evidence="7">Uncharacterized protein</fullName>
    </submittedName>
</protein>